<evidence type="ECO:0000313" key="4">
    <source>
        <dbReference type="Proteomes" id="UP000295627"/>
    </source>
</evidence>
<name>A0A4R5P4Q4_9MYCO</name>
<dbReference type="EMBL" id="RXLR01000024">
    <property type="protein sequence ID" value="TDH18017.1"/>
    <property type="molecule type" value="Genomic_DNA"/>
</dbReference>
<evidence type="ECO:0000256" key="1">
    <source>
        <dbReference type="SAM" id="MobiDB-lite"/>
    </source>
</evidence>
<reference evidence="3 4" key="1">
    <citation type="journal article" date="2019" name="Sci. Rep.">
        <title>Extended insight into the Mycobacterium chelonae-abscessus complex through whole genome sequencing of Mycobacterium salmoniphilum outbreak and Mycobacterium salmoniphilum-like strains.</title>
        <authorList>
            <person name="Behra P.R.K."/>
            <person name="Das S."/>
            <person name="Pettersson B.M.F."/>
            <person name="Shirreff L."/>
            <person name="DuCote T."/>
            <person name="Jacobsson K.G."/>
            <person name="Ennis D.G."/>
            <person name="Kirsebom L.A."/>
        </authorList>
    </citation>
    <scope>NUCLEOTIDE SEQUENCE [LARGE SCALE GENOMIC DNA]</scope>
    <source>
        <strain evidence="3 4">DSM 45524</strain>
    </source>
</reference>
<feature type="region of interest" description="Disordered" evidence="1">
    <location>
        <begin position="32"/>
        <end position="62"/>
    </location>
</feature>
<dbReference type="RefSeq" id="WP_078335830.1">
    <property type="nucleotide sequence ID" value="NZ_MAFQ01000014.1"/>
</dbReference>
<protein>
    <recommendedName>
        <fullName evidence="5">DUF732 domain-containing protein</fullName>
    </recommendedName>
</protein>
<sequence length="173" mass="18442">MSTNTKGHTMMRFLTTLITAAAVLTTAGCGDEFQDHDVPPGRGNDPMPIRTPRPSKEEELPKRPHFPAPVAQQRLCGAFTVIDSLADNTISPSPTPGSPVEHPRGDLIALANALNTIDRNELPKPFTSAIYAHVHALTYLGSLMNHNASGDDIAAMTAMVGTTGDTVRALCDE</sequence>
<feature type="signal peptide" evidence="2">
    <location>
        <begin position="1"/>
        <end position="21"/>
    </location>
</feature>
<organism evidence="3 4">
    <name type="scientific">Mycobacteroides franklinii</name>
    <dbReference type="NCBI Taxonomy" id="948102"/>
    <lineage>
        <taxon>Bacteria</taxon>
        <taxon>Bacillati</taxon>
        <taxon>Actinomycetota</taxon>
        <taxon>Actinomycetes</taxon>
        <taxon>Mycobacteriales</taxon>
        <taxon>Mycobacteriaceae</taxon>
        <taxon>Mycobacteroides</taxon>
    </lineage>
</organism>
<feature type="chain" id="PRO_5038560630" description="DUF732 domain-containing protein" evidence="2">
    <location>
        <begin position="22"/>
        <end position="173"/>
    </location>
</feature>
<proteinExistence type="predicted"/>
<keyword evidence="2" id="KW-0732">Signal</keyword>
<accession>A0A4R5P4Q4</accession>
<dbReference type="Proteomes" id="UP000295627">
    <property type="component" value="Unassembled WGS sequence"/>
</dbReference>
<dbReference type="AlphaFoldDB" id="A0A4R5P4Q4"/>
<evidence type="ECO:0000313" key="3">
    <source>
        <dbReference type="EMBL" id="TDH18017.1"/>
    </source>
</evidence>
<comment type="caution">
    <text evidence="3">The sequence shown here is derived from an EMBL/GenBank/DDBJ whole genome shotgun (WGS) entry which is preliminary data.</text>
</comment>
<evidence type="ECO:0008006" key="5">
    <source>
        <dbReference type="Google" id="ProtNLM"/>
    </source>
</evidence>
<evidence type="ECO:0000256" key="2">
    <source>
        <dbReference type="SAM" id="SignalP"/>
    </source>
</evidence>
<gene>
    <name evidence="3" type="ORF">EJ571_25155</name>
</gene>
<dbReference type="PROSITE" id="PS51257">
    <property type="entry name" value="PROKAR_LIPOPROTEIN"/>
    <property type="match status" value="1"/>
</dbReference>